<evidence type="ECO:0000313" key="4">
    <source>
        <dbReference type="EMBL" id="WKW11587.1"/>
    </source>
</evidence>
<dbReference type="Gene3D" id="3.40.390.10">
    <property type="entry name" value="Collagenase (Catalytic Domain)"/>
    <property type="match status" value="1"/>
</dbReference>
<dbReference type="Proteomes" id="UP001229955">
    <property type="component" value="Chromosome"/>
</dbReference>
<proteinExistence type="predicted"/>
<dbReference type="InterPro" id="IPR024079">
    <property type="entry name" value="MetalloPept_cat_dom_sf"/>
</dbReference>
<dbReference type="InterPro" id="IPR034032">
    <property type="entry name" value="Zn_MMP-like_bac"/>
</dbReference>
<dbReference type="SUPFAM" id="SSF55486">
    <property type="entry name" value="Metalloproteases ('zincins'), catalytic domain"/>
    <property type="match status" value="1"/>
</dbReference>
<evidence type="ECO:0000259" key="3">
    <source>
        <dbReference type="Pfam" id="PF17148"/>
    </source>
</evidence>
<keyword evidence="4" id="KW-0645">Protease</keyword>
<dbReference type="PANTHER" id="PTHR38478:SF1">
    <property type="entry name" value="ZINC DEPENDENT METALLOPROTEASE DOMAIN LIPOPROTEIN"/>
    <property type="match status" value="1"/>
</dbReference>
<dbReference type="GO" id="GO:0008237">
    <property type="term" value="F:metallopeptidase activity"/>
    <property type="evidence" value="ECO:0007669"/>
    <property type="project" value="UniProtKB-KW"/>
</dbReference>
<dbReference type="InterPro" id="IPR033413">
    <property type="entry name" value="DUF5117"/>
</dbReference>
<dbReference type="KEGG" id="pspc:Strain318_000842"/>
<keyword evidence="4" id="KW-0482">Metalloprotease</keyword>
<dbReference type="Pfam" id="PF16313">
    <property type="entry name" value="DUF4953"/>
    <property type="match status" value="1"/>
</dbReference>
<feature type="signal peptide" evidence="1">
    <location>
        <begin position="1"/>
        <end position="22"/>
    </location>
</feature>
<reference evidence="4" key="1">
    <citation type="submission" date="2023-07" db="EMBL/GenBank/DDBJ databases">
        <authorList>
            <person name="Haufschild T."/>
            <person name="Kallscheuer N."/>
            <person name="Hammer J."/>
            <person name="Kohn T."/>
            <person name="Kabuu M."/>
            <person name="Jogler M."/>
            <person name="Wohfarth N."/>
            <person name="Heuer A."/>
            <person name="Rohde M."/>
            <person name="van Teeseling M.C.F."/>
            <person name="Jogler C."/>
        </authorList>
    </citation>
    <scope>NUCLEOTIDE SEQUENCE</scope>
    <source>
        <strain evidence="4">Strain 138</strain>
        <strain evidence="5">Strain 318</strain>
    </source>
</reference>
<evidence type="ECO:0000259" key="2">
    <source>
        <dbReference type="Pfam" id="PF16313"/>
    </source>
</evidence>
<dbReference type="EMBL" id="CP130612">
    <property type="protein sequence ID" value="WKW11587.1"/>
    <property type="molecule type" value="Genomic_DNA"/>
</dbReference>
<dbReference type="EMBL" id="CP130613">
    <property type="protein sequence ID" value="WKW14497.1"/>
    <property type="molecule type" value="Genomic_DNA"/>
</dbReference>
<gene>
    <name evidence="4" type="ORF">Strain138_000842</name>
    <name evidence="5" type="ORF">Strain318_000842</name>
</gene>
<protein>
    <submittedName>
        <fullName evidence="4">Zinc-dependent metalloprotease</fullName>
    </submittedName>
</protein>
<feature type="domain" description="EcxA zinc-binding" evidence="2">
    <location>
        <begin position="399"/>
        <end position="702"/>
    </location>
</feature>
<name>A0AA49JT88_9BACT</name>
<sequence length="799" mass="87913">MRTILRFLRAAVLMPLAGVTLAAQSPAPLVGVRVDADRNKLLLEIPQAQLNKDLLHQSVLATGAGVNALGLDRGQVGGEVVFRFERRGRRVLMVADNWTSRAPAADAAGQRAAAEAFPRAVLASFPIESEADGLLTVDATGFFLTDTYGVGESLRRAQQGSARVDAARSWFESDRTKAFPRNVEIHAVLTFSVDNAGPALRRWAADPSAPVFEIHHSIVALPEADGFRPRQADPRSGYFGTGFLDFSQGLDGTYRAGFINRWRLIPKDPAAYARGVPTEPTNPIIYYLDPGIPEPYKSAFREGGNWWNTVFEAAGFKNAFQVRDLPAGADPMDARYNLIYWVHRNGPGPSVGPSFSDPRTGEIVRTVVRMDSYRSLVDYNIWAGLVPAAGARGLGVSAEAFAMARRRQHTAHEIGHTLGLSHNFIAASQGRSSVMDYPFPLVSVGANNTIDLSQAYAPMAGAWDSLAIRYGYTWYPNAQAERAGLDRITQEMLRRDVRFIADQHAGADGSIPNATRWVEGASMTDAVNRTMAVRRVAMQAFDERAIQPGEPMYLLSMRFLHVYLHHRYSLEGLIKTVGGMDFRYALRGDGQVPTTVIPAAEQRAALTMVLDAVQPAQLEVPERVLALIPPVPPGGDATYDWLPRAGSTVDQVELGGGLATEVIEGLMDRERMNRVALFFARDRQQMNIHELMETILNRSWYAPDATTPSQQALQRALRRVVLNTMLDRAGDARADADVRQVVAYHLDALRQRLQGQSPTPAIANQALREAALREIAVFFDGRDDPSKRTRYPVIALPWP</sequence>
<dbReference type="AlphaFoldDB" id="A0AA49JT88"/>
<keyword evidence="6" id="KW-1185">Reference proteome</keyword>
<feature type="domain" description="DUF5117" evidence="3">
    <location>
        <begin position="74"/>
        <end position="267"/>
    </location>
</feature>
<dbReference type="PANTHER" id="PTHR38478">
    <property type="entry name" value="PEPTIDASE M1A AND M12B"/>
    <property type="match status" value="1"/>
</dbReference>
<evidence type="ECO:0000256" key="1">
    <source>
        <dbReference type="SAM" id="SignalP"/>
    </source>
</evidence>
<evidence type="ECO:0000313" key="6">
    <source>
        <dbReference type="Proteomes" id="UP001229955"/>
    </source>
</evidence>
<dbReference type="InterPro" id="IPR032534">
    <property type="entry name" value="EcxA_zinc-bd"/>
</dbReference>
<dbReference type="CDD" id="cd04276">
    <property type="entry name" value="ZnMc_MMP_like_2"/>
    <property type="match status" value="1"/>
</dbReference>
<keyword evidence="4" id="KW-0378">Hydrolase</keyword>
<accession>A0AA49JYP6</accession>
<dbReference type="RefSeq" id="WP_367887285.1">
    <property type="nucleotide sequence ID" value="NZ_CP130612.1"/>
</dbReference>
<evidence type="ECO:0000313" key="5">
    <source>
        <dbReference type="EMBL" id="WKW14497.1"/>
    </source>
</evidence>
<dbReference type="Pfam" id="PF17148">
    <property type="entry name" value="DUF5117"/>
    <property type="match status" value="1"/>
</dbReference>
<accession>A0AA49JT88</accession>
<keyword evidence="1" id="KW-0732">Signal</keyword>
<feature type="chain" id="PRO_5041271540" evidence="1">
    <location>
        <begin position="23"/>
        <end position="799"/>
    </location>
</feature>
<organism evidence="4">
    <name type="scientific">Pseudogemmatithrix spongiicola</name>
    <dbReference type="NCBI Taxonomy" id="3062599"/>
    <lineage>
        <taxon>Bacteria</taxon>
        <taxon>Pseudomonadati</taxon>
        <taxon>Gemmatimonadota</taxon>
        <taxon>Gemmatimonadia</taxon>
        <taxon>Gemmatimonadales</taxon>
        <taxon>Gemmatimonadaceae</taxon>
        <taxon>Pseudogemmatithrix</taxon>
    </lineage>
</organism>